<feature type="compositionally biased region" description="Basic and acidic residues" evidence="1">
    <location>
        <begin position="438"/>
        <end position="456"/>
    </location>
</feature>
<dbReference type="EMBL" id="JARKIF010000045">
    <property type="protein sequence ID" value="KAJ7608403.1"/>
    <property type="molecule type" value="Genomic_DNA"/>
</dbReference>
<dbReference type="AlphaFoldDB" id="A0AAD7B2E2"/>
<keyword evidence="2" id="KW-0732">Signal</keyword>
<name>A0AAD7B2E2_9AGAR</name>
<evidence type="ECO:0000256" key="2">
    <source>
        <dbReference type="SAM" id="SignalP"/>
    </source>
</evidence>
<protein>
    <submittedName>
        <fullName evidence="3">Uncharacterized protein</fullName>
    </submittedName>
</protein>
<feature type="signal peptide" evidence="2">
    <location>
        <begin position="1"/>
        <end position="25"/>
    </location>
</feature>
<organism evidence="3 4">
    <name type="scientific">Roridomyces roridus</name>
    <dbReference type="NCBI Taxonomy" id="1738132"/>
    <lineage>
        <taxon>Eukaryota</taxon>
        <taxon>Fungi</taxon>
        <taxon>Dikarya</taxon>
        <taxon>Basidiomycota</taxon>
        <taxon>Agaricomycotina</taxon>
        <taxon>Agaricomycetes</taxon>
        <taxon>Agaricomycetidae</taxon>
        <taxon>Agaricales</taxon>
        <taxon>Marasmiineae</taxon>
        <taxon>Mycenaceae</taxon>
        <taxon>Roridomyces</taxon>
    </lineage>
</organism>
<feature type="chain" id="PRO_5042160462" evidence="2">
    <location>
        <begin position="26"/>
        <end position="456"/>
    </location>
</feature>
<keyword evidence="4" id="KW-1185">Reference proteome</keyword>
<accession>A0AAD7B2E2</accession>
<proteinExistence type="predicted"/>
<evidence type="ECO:0000313" key="4">
    <source>
        <dbReference type="Proteomes" id="UP001221142"/>
    </source>
</evidence>
<evidence type="ECO:0000313" key="3">
    <source>
        <dbReference type="EMBL" id="KAJ7608403.1"/>
    </source>
</evidence>
<gene>
    <name evidence="3" type="ORF">FB45DRAFT_1067494</name>
</gene>
<comment type="caution">
    <text evidence="3">The sequence shown here is derived from an EMBL/GenBank/DDBJ whole genome shotgun (WGS) entry which is preliminary data.</text>
</comment>
<feature type="region of interest" description="Disordered" evidence="1">
    <location>
        <begin position="437"/>
        <end position="456"/>
    </location>
</feature>
<reference evidence="3" key="1">
    <citation type="submission" date="2023-03" db="EMBL/GenBank/DDBJ databases">
        <title>Massive genome expansion in bonnet fungi (Mycena s.s.) driven by repeated elements and novel gene families across ecological guilds.</title>
        <authorList>
            <consortium name="Lawrence Berkeley National Laboratory"/>
            <person name="Harder C.B."/>
            <person name="Miyauchi S."/>
            <person name="Viragh M."/>
            <person name="Kuo A."/>
            <person name="Thoen E."/>
            <person name="Andreopoulos B."/>
            <person name="Lu D."/>
            <person name="Skrede I."/>
            <person name="Drula E."/>
            <person name="Henrissat B."/>
            <person name="Morin E."/>
            <person name="Kohler A."/>
            <person name="Barry K."/>
            <person name="LaButti K."/>
            <person name="Morin E."/>
            <person name="Salamov A."/>
            <person name="Lipzen A."/>
            <person name="Mereny Z."/>
            <person name="Hegedus B."/>
            <person name="Baldrian P."/>
            <person name="Stursova M."/>
            <person name="Weitz H."/>
            <person name="Taylor A."/>
            <person name="Grigoriev I.V."/>
            <person name="Nagy L.G."/>
            <person name="Martin F."/>
            <person name="Kauserud H."/>
        </authorList>
    </citation>
    <scope>NUCLEOTIDE SEQUENCE</scope>
    <source>
        <strain evidence="3">9284</strain>
    </source>
</reference>
<sequence>MTRWMLVSREWLSIAVPIFLRDVWATCGSIQFHLFANWRPDSCLLYKLAGITDLKQYLAQNCRSLTVSVYQVFEGEYERQCTEMAEYAADKSDSISLPSRRRLPHFGIPLEDVARVIRDFLPNTISLHFVLVDCVPTSFWQWYMHRNSRFAPDGYPDTLTNLHITFTYTSPPPPLLIDAARGTFFPPRRPPDNLLHVVNFDSIKRLVVREANADFVAFFTTLCPKLECIESTAEFGLDDLPPKVAAKLEDRLVFRELAPTTDWGITGSDISAVRPKEDLALIPTEDSPPTALTREATLKNLETKIALHVRLAEERKNMTIKFMASNLADRKIYNQSALLQSGLEELQLASSYATLGEQLLEYDRLICKYTDSCDNYLAHHAAAIWQPTVIPGMASATSLVSQQSATLAITEVSKLEATSSTRITETPEIPESLGNFDKAVDKHAVPESTKVERPLL</sequence>
<evidence type="ECO:0000256" key="1">
    <source>
        <dbReference type="SAM" id="MobiDB-lite"/>
    </source>
</evidence>
<dbReference type="Proteomes" id="UP001221142">
    <property type="component" value="Unassembled WGS sequence"/>
</dbReference>